<keyword evidence="2 3" id="KW-0040">ANK repeat</keyword>
<keyword evidence="1" id="KW-0677">Repeat</keyword>
<dbReference type="InterPro" id="IPR036770">
    <property type="entry name" value="Ankyrin_rpt-contain_sf"/>
</dbReference>
<dbReference type="PROSITE" id="PS50088">
    <property type="entry name" value="ANK_REPEAT"/>
    <property type="match status" value="2"/>
</dbReference>
<feature type="repeat" description="ANK" evidence="3">
    <location>
        <begin position="43"/>
        <end position="75"/>
    </location>
</feature>
<evidence type="ECO:0000313" key="5">
    <source>
        <dbReference type="EMBL" id="GFH11011.1"/>
    </source>
</evidence>
<dbReference type="EMBL" id="BLLF01000366">
    <property type="protein sequence ID" value="GFH11011.1"/>
    <property type="molecule type" value="Genomic_DNA"/>
</dbReference>
<dbReference type="PANTHER" id="PTHR24171:SF9">
    <property type="entry name" value="ANKYRIN REPEAT DOMAIN-CONTAINING PROTEIN 39"/>
    <property type="match status" value="1"/>
</dbReference>
<keyword evidence="6" id="KW-1185">Reference proteome</keyword>
<evidence type="ECO:0000256" key="1">
    <source>
        <dbReference type="ARBA" id="ARBA00022737"/>
    </source>
</evidence>
<evidence type="ECO:0000256" key="3">
    <source>
        <dbReference type="PROSITE-ProRule" id="PRU00023"/>
    </source>
</evidence>
<protein>
    <submittedName>
        <fullName evidence="5">Ankyrin repeat domain-containing 27</fullName>
    </submittedName>
</protein>
<evidence type="ECO:0000256" key="2">
    <source>
        <dbReference type="ARBA" id="ARBA00023043"/>
    </source>
</evidence>
<name>A0A699YN89_HAELA</name>
<accession>A0A699YN89</accession>
<dbReference type="Proteomes" id="UP000485058">
    <property type="component" value="Unassembled WGS sequence"/>
</dbReference>
<dbReference type="AlphaFoldDB" id="A0A699YN89"/>
<sequence length="285" mass="29700">MRELAHAVARSSVAQVRLLVERLERLVPSASTRKYILNHSNPDGDTVLHLAAEDGQYQICRLLLEAGASPNAVNLTRPHSGTPLHQAAAKCHEACVELLVAHGGNPFLCNVAGPRPAAGWEGGPASSTSPGSNRRDSAAAIAQRLKRKALASCDIAVKVAGLGGGGPVWAVRHAVLLPRLACTATVPALELWLQASRDSVAPQTRLLLPGSRLVVHNLQEGQVPEAADAEESVEGEGSDPEVDPEHPTNTQPTTSLLAASSPGAQPASWGGSLEGSWVLPSPQPP</sequence>
<dbReference type="SMART" id="SM00248">
    <property type="entry name" value="ANK"/>
    <property type="match status" value="2"/>
</dbReference>
<dbReference type="PROSITE" id="PS50297">
    <property type="entry name" value="ANK_REP_REGION"/>
    <property type="match status" value="1"/>
</dbReference>
<evidence type="ECO:0000313" key="6">
    <source>
        <dbReference type="Proteomes" id="UP000485058"/>
    </source>
</evidence>
<gene>
    <name evidence="5" type="ORF">HaLaN_06434</name>
</gene>
<feature type="region of interest" description="Disordered" evidence="4">
    <location>
        <begin position="223"/>
        <end position="285"/>
    </location>
</feature>
<feature type="compositionally biased region" description="Acidic residues" evidence="4">
    <location>
        <begin position="227"/>
        <end position="242"/>
    </location>
</feature>
<evidence type="ECO:0000256" key="4">
    <source>
        <dbReference type="SAM" id="MobiDB-lite"/>
    </source>
</evidence>
<organism evidence="5 6">
    <name type="scientific">Haematococcus lacustris</name>
    <name type="common">Green alga</name>
    <name type="synonym">Haematococcus pluvialis</name>
    <dbReference type="NCBI Taxonomy" id="44745"/>
    <lineage>
        <taxon>Eukaryota</taxon>
        <taxon>Viridiplantae</taxon>
        <taxon>Chlorophyta</taxon>
        <taxon>core chlorophytes</taxon>
        <taxon>Chlorophyceae</taxon>
        <taxon>CS clade</taxon>
        <taxon>Chlamydomonadales</taxon>
        <taxon>Haematococcaceae</taxon>
        <taxon>Haematococcus</taxon>
    </lineage>
</organism>
<dbReference type="PANTHER" id="PTHR24171">
    <property type="entry name" value="ANKYRIN REPEAT DOMAIN-CONTAINING PROTEIN 39-RELATED"/>
    <property type="match status" value="1"/>
</dbReference>
<comment type="caution">
    <text evidence="5">The sequence shown here is derived from an EMBL/GenBank/DDBJ whole genome shotgun (WGS) entry which is preliminary data.</text>
</comment>
<reference evidence="5 6" key="1">
    <citation type="submission" date="2020-02" db="EMBL/GenBank/DDBJ databases">
        <title>Draft genome sequence of Haematococcus lacustris strain NIES-144.</title>
        <authorList>
            <person name="Morimoto D."/>
            <person name="Nakagawa S."/>
            <person name="Yoshida T."/>
            <person name="Sawayama S."/>
        </authorList>
    </citation>
    <scope>NUCLEOTIDE SEQUENCE [LARGE SCALE GENOMIC DNA]</scope>
    <source>
        <strain evidence="5 6">NIES-144</strain>
    </source>
</reference>
<feature type="repeat" description="ANK" evidence="3">
    <location>
        <begin position="79"/>
        <end position="111"/>
    </location>
</feature>
<feature type="compositionally biased region" description="Polar residues" evidence="4">
    <location>
        <begin position="247"/>
        <end position="258"/>
    </location>
</feature>
<dbReference type="InterPro" id="IPR002110">
    <property type="entry name" value="Ankyrin_rpt"/>
</dbReference>
<proteinExistence type="predicted"/>
<dbReference type="Gene3D" id="1.25.40.20">
    <property type="entry name" value="Ankyrin repeat-containing domain"/>
    <property type="match status" value="1"/>
</dbReference>
<dbReference type="Pfam" id="PF12796">
    <property type="entry name" value="Ank_2"/>
    <property type="match status" value="1"/>
</dbReference>
<dbReference type="SUPFAM" id="SSF48403">
    <property type="entry name" value="Ankyrin repeat"/>
    <property type="match status" value="1"/>
</dbReference>